<reference evidence="1" key="1">
    <citation type="submission" date="2023-10" db="EMBL/GenBank/DDBJ databases">
        <authorList>
            <person name="Chen Y."/>
            <person name="Shah S."/>
            <person name="Dougan E. K."/>
            <person name="Thang M."/>
            <person name="Chan C."/>
        </authorList>
    </citation>
    <scope>NUCLEOTIDE SEQUENCE [LARGE SCALE GENOMIC DNA]</scope>
</reference>
<keyword evidence="2" id="KW-1185">Reference proteome</keyword>
<protein>
    <submittedName>
        <fullName evidence="1">Uncharacterized protein</fullName>
    </submittedName>
</protein>
<dbReference type="EMBL" id="CAUYUJ010015988">
    <property type="protein sequence ID" value="CAK0860526.1"/>
    <property type="molecule type" value="Genomic_DNA"/>
</dbReference>
<sequence>FSKFHGDFTDTLDDVEATIDAQLWRSAANHLDSTDLGSGADMYHVCKVMARLGTSDQGDEWALNVVVVEGGQWTRERLSEAGYE</sequence>
<evidence type="ECO:0000313" key="2">
    <source>
        <dbReference type="Proteomes" id="UP001189429"/>
    </source>
</evidence>
<evidence type="ECO:0000313" key="1">
    <source>
        <dbReference type="EMBL" id="CAK0860526.1"/>
    </source>
</evidence>
<comment type="caution">
    <text evidence="1">The sequence shown here is derived from an EMBL/GenBank/DDBJ whole genome shotgun (WGS) entry which is preliminary data.</text>
</comment>
<name>A0ABN9UL08_9DINO</name>
<feature type="non-terminal residue" evidence="1">
    <location>
        <position position="84"/>
    </location>
</feature>
<dbReference type="Proteomes" id="UP001189429">
    <property type="component" value="Unassembled WGS sequence"/>
</dbReference>
<accession>A0ABN9UL08</accession>
<feature type="non-terminal residue" evidence="1">
    <location>
        <position position="1"/>
    </location>
</feature>
<organism evidence="1 2">
    <name type="scientific">Prorocentrum cordatum</name>
    <dbReference type="NCBI Taxonomy" id="2364126"/>
    <lineage>
        <taxon>Eukaryota</taxon>
        <taxon>Sar</taxon>
        <taxon>Alveolata</taxon>
        <taxon>Dinophyceae</taxon>
        <taxon>Prorocentrales</taxon>
        <taxon>Prorocentraceae</taxon>
        <taxon>Prorocentrum</taxon>
    </lineage>
</organism>
<proteinExistence type="predicted"/>
<gene>
    <name evidence="1" type="ORF">PCOR1329_LOCUS49468</name>
</gene>